<dbReference type="Proteomes" id="UP001524569">
    <property type="component" value="Unassembled WGS sequence"/>
</dbReference>
<evidence type="ECO:0000313" key="2">
    <source>
        <dbReference type="Proteomes" id="UP001524569"/>
    </source>
</evidence>
<dbReference type="EMBL" id="JANIBM010000037">
    <property type="protein sequence ID" value="MCQ8183145.1"/>
    <property type="molecule type" value="Genomic_DNA"/>
</dbReference>
<protein>
    <submittedName>
        <fullName evidence="1">Uncharacterized protein</fullName>
    </submittedName>
</protein>
<name>A0ABT1ULN6_9GAMM</name>
<sequence>MKGLLGFIGVADTMLSVMNRSVPYVGTTAEIGEVLLTLHSAATQLETDHYVSDATVLDLAASSSALIAAGALVVGAAATPAVLATAIGGVLVSAVLTTIPLVNNSFNTSHVAWDAYQSLASEARDLFNGINQVNTAASLLPDIMLAAYQQGVLSPLMTQIEQYGDHFYEVLDELSKLYDRQVELSVGQNPNLPGSLFDFLSSAIASLPAKSLTFLFSHPNYLVRRGQV</sequence>
<gene>
    <name evidence="1" type="ORF">NP603_18670</name>
</gene>
<organism evidence="1 2">
    <name type="scientific">Methylomonas aurea</name>
    <dbReference type="NCBI Taxonomy" id="2952224"/>
    <lineage>
        <taxon>Bacteria</taxon>
        <taxon>Pseudomonadati</taxon>
        <taxon>Pseudomonadota</taxon>
        <taxon>Gammaproteobacteria</taxon>
        <taxon>Methylococcales</taxon>
        <taxon>Methylococcaceae</taxon>
        <taxon>Methylomonas</taxon>
    </lineage>
</organism>
<dbReference type="RefSeq" id="WP_256612368.1">
    <property type="nucleotide sequence ID" value="NZ_JANIBM010000037.1"/>
</dbReference>
<proteinExistence type="predicted"/>
<reference evidence="1 2" key="1">
    <citation type="submission" date="2022-07" db="EMBL/GenBank/DDBJ databases">
        <title>Methylomonas rivi sp. nov., Methylomonas rosea sp. nov., Methylomonas aureus sp. nov. and Methylomonas subterranea sp. nov., four novel methanotrophs isolated from a freshwater creek and the deep terrestrial subsurface.</title>
        <authorList>
            <person name="Abin C."/>
            <person name="Sankaranarayanan K."/>
            <person name="Garner C."/>
            <person name="Sindelar R."/>
            <person name="Kotary K."/>
            <person name="Garner R."/>
            <person name="Barclay S."/>
            <person name="Lawson P."/>
            <person name="Krumholz L."/>
        </authorList>
    </citation>
    <scope>NUCLEOTIDE SEQUENCE [LARGE SCALE GENOMIC DNA]</scope>
    <source>
        <strain evidence="1 2">SURF-1</strain>
    </source>
</reference>
<comment type="caution">
    <text evidence="1">The sequence shown here is derived from an EMBL/GenBank/DDBJ whole genome shotgun (WGS) entry which is preliminary data.</text>
</comment>
<keyword evidence="2" id="KW-1185">Reference proteome</keyword>
<accession>A0ABT1ULN6</accession>
<evidence type="ECO:0000313" key="1">
    <source>
        <dbReference type="EMBL" id="MCQ8183145.1"/>
    </source>
</evidence>